<evidence type="ECO:0000256" key="1">
    <source>
        <dbReference type="SAM" id="Coils"/>
    </source>
</evidence>
<dbReference type="EMBL" id="KI546144">
    <property type="protein sequence ID" value="EST43141.1"/>
    <property type="molecule type" value="Genomic_DNA"/>
</dbReference>
<dbReference type="Gene3D" id="1.10.287.1490">
    <property type="match status" value="1"/>
</dbReference>
<reference evidence="2" key="1">
    <citation type="journal article" date="2014" name="PLoS Genet.">
        <title>The Genome of Spironucleus salmonicida Highlights a Fish Pathogen Adapted to Fluctuating Environments.</title>
        <authorList>
            <person name="Xu F."/>
            <person name="Jerlstrom-Hultqvist J."/>
            <person name="Einarsson E."/>
            <person name="Astvaldsson A."/>
            <person name="Svard S.G."/>
            <person name="Andersson J.O."/>
        </authorList>
    </citation>
    <scope>NUCLEOTIDE SEQUENCE</scope>
</reference>
<feature type="coiled-coil region" evidence="1">
    <location>
        <begin position="76"/>
        <end position="110"/>
    </location>
</feature>
<organism evidence="2">
    <name type="scientific">Spironucleus salmonicida</name>
    <dbReference type="NCBI Taxonomy" id="348837"/>
    <lineage>
        <taxon>Eukaryota</taxon>
        <taxon>Metamonada</taxon>
        <taxon>Diplomonadida</taxon>
        <taxon>Hexamitidae</taxon>
        <taxon>Hexamitinae</taxon>
        <taxon>Spironucleus</taxon>
    </lineage>
</organism>
<dbReference type="VEuPathDB" id="GiardiaDB:SS50377_24886"/>
<keyword evidence="1" id="KW-0175">Coiled coil</keyword>
<evidence type="ECO:0000313" key="2">
    <source>
        <dbReference type="EMBL" id="EST43141.1"/>
    </source>
</evidence>
<protein>
    <submittedName>
        <fullName evidence="2">Uncharacterized protein</fullName>
    </submittedName>
</protein>
<dbReference type="AlphaFoldDB" id="V6LHF1"/>
<feature type="coiled-coil region" evidence="1">
    <location>
        <begin position="171"/>
        <end position="533"/>
    </location>
</feature>
<sequence length="582" mass="67088">MEDLTLTRQQRLAVRKQHIEERKRIKPSTSAADWKVKFESDQLQMNKIQMKLHALQESVNSELLDSEPGKSEKLNSAFVQTEVEALRKQLQQCQQQLVEKTQQCENVINELDLVNIKCQTLQDHNICNKQNQDLLLQSKTICMNCDQLQLQKEQYFQQLCEQKIQFEEIKKQIIDSNQEELKRQLESERTEYQKQVIMLNQIHQQETIDNTDKIQSLLEQVQELQKFIQSNEQKDNESKKEISSIKNAQYDVDALTRQTTQLNQQIADLQAASGVDRDGAMDALRSQLTASRESEELLRQQVEALQDKCENLDQIIGFANVQNAKKKTSIETLDREVEDLKMSITNLSQLNMSVNQDADVARQTNEELVGRVHGLKTKLAEATKQLHDARTDNADLEATVDSLQEQYEAEAKQLSVTIEELKKQLSQRSSEDDVARGLVEEQATQRTQNLQQEIATLKQASESQAQQKQKEIESLTRQTTQLNQQIADLQAASGVENSNKQLQVRVLLLEKDNNELNQIISILENQGNQLKSTVYFLDQEIETFKIKISQLCELNDTTITQLQFENEQLKEKLGEYQTQLTE</sequence>
<accession>V6LHF1</accession>
<name>V6LHF1_9EUKA</name>
<gene>
    <name evidence="2" type="ORF">SS50377_17198</name>
</gene>
<proteinExistence type="predicted"/>